<feature type="chain" id="PRO_5045359978" description="Secreted protein" evidence="1">
    <location>
        <begin position="29"/>
        <end position="135"/>
    </location>
</feature>
<gene>
    <name evidence="2" type="ORF">GCM10023322_71410</name>
</gene>
<sequence>MKRLVKGLLATAVASVVVVGGLSAPAQAGSGLLYRWEVAGGAGYIYFNQDPGDGLPGDSIQACDDASDGWGVIVYLDTNRDGVTDRTATTQGHPNGYCTGFKGGNIAENQSVWVHGAMIDGNLVEDVTPTYEVKA</sequence>
<reference evidence="3" key="1">
    <citation type="journal article" date="2019" name="Int. J. Syst. Evol. Microbiol.">
        <title>The Global Catalogue of Microorganisms (GCM) 10K type strain sequencing project: providing services to taxonomists for standard genome sequencing and annotation.</title>
        <authorList>
            <consortium name="The Broad Institute Genomics Platform"/>
            <consortium name="The Broad Institute Genome Sequencing Center for Infectious Disease"/>
            <person name="Wu L."/>
            <person name="Ma J."/>
        </authorList>
    </citation>
    <scope>NUCLEOTIDE SEQUENCE [LARGE SCALE GENOMIC DNA]</scope>
    <source>
        <strain evidence="3">JCM 18304</strain>
    </source>
</reference>
<protein>
    <recommendedName>
        <fullName evidence="4">Secreted protein</fullName>
    </recommendedName>
</protein>
<proteinExistence type="predicted"/>
<comment type="caution">
    <text evidence="2">The sequence shown here is derived from an EMBL/GenBank/DDBJ whole genome shotgun (WGS) entry which is preliminary data.</text>
</comment>
<evidence type="ECO:0000256" key="1">
    <source>
        <dbReference type="SAM" id="SignalP"/>
    </source>
</evidence>
<keyword evidence="1" id="KW-0732">Signal</keyword>
<dbReference type="EMBL" id="BAABJQ010000032">
    <property type="protein sequence ID" value="GAA5198314.1"/>
    <property type="molecule type" value="Genomic_DNA"/>
</dbReference>
<evidence type="ECO:0000313" key="3">
    <source>
        <dbReference type="Proteomes" id="UP001501570"/>
    </source>
</evidence>
<evidence type="ECO:0008006" key="4">
    <source>
        <dbReference type="Google" id="ProtNLM"/>
    </source>
</evidence>
<accession>A0ABP9SKW6</accession>
<dbReference type="RefSeq" id="WP_345637339.1">
    <property type="nucleotide sequence ID" value="NZ_BAABJQ010000032.1"/>
</dbReference>
<name>A0ABP9SKW6_9ACTN</name>
<feature type="signal peptide" evidence="1">
    <location>
        <begin position="1"/>
        <end position="28"/>
    </location>
</feature>
<evidence type="ECO:0000313" key="2">
    <source>
        <dbReference type="EMBL" id="GAA5198314.1"/>
    </source>
</evidence>
<organism evidence="2 3">
    <name type="scientific">Rugosimonospora acidiphila</name>
    <dbReference type="NCBI Taxonomy" id="556531"/>
    <lineage>
        <taxon>Bacteria</taxon>
        <taxon>Bacillati</taxon>
        <taxon>Actinomycetota</taxon>
        <taxon>Actinomycetes</taxon>
        <taxon>Micromonosporales</taxon>
        <taxon>Micromonosporaceae</taxon>
        <taxon>Rugosimonospora</taxon>
    </lineage>
</organism>
<dbReference type="Proteomes" id="UP001501570">
    <property type="component" value="Unassembled WGS sequence"/>
</dbReference>
<keyword evidence="3" id="KW-1185">Reference proteome</keyword>